<dbReference type="InterPro" id="IPR002376">
    <property type="entry name" value="Formyl_transf_N"/>
</dbReference>
<dbReference type="HAMAP" id="MF_00182">
    <property type="entry name" value="Formyl_trans"/>
    <property type="match status" value="1"/>
</dbReference>
<reference evidence="8" key="1">
    <citation type="submission" date="2020-06" db="EMBL/GenBank/DDBJ databases">
        <title>Novel chitinolytic bacterium.</title>
        <authorList>
            <person name="Ungkulpasvich U."/>
            <person name="Kosugi A."/>
            <person name="Uke A."/>
        </authorList>
    </citation>
    <scope>NUCLEOTIDE SEQUENCE</scope>
    <source>
        <strain evidence="8">UUS1-1</strain>
    </source>
</reference>
<dbReference type="FunFam" id="3.40.50.12230:FF:000001">
    <property type="entry name" value="Methionyl-tRNA formyltransferase"/>
    <property type="match status" value="1"/>
</dbReference>
<dbReference type="Gene3D" id="3.40.50.12230">
    <property type="match status" value="1"/>
</dbReference>
<feature type="domain" description="Formyl transferase C-terminal" evidence="7">
    <location>
        <begin position="203"/>
        <end position="306"/>
    </location>
</feature>
<accession>A0A8J6I0U2</accession>
<dbReference type="EC" id="2.1.2.9" evidence="2 5"/>
<comment type="caution">
    <text evidence="8">The sequence shown here is derived from an EMBL/GenBank/DDBJ whole genome shotgun (WGS) entry which is preliminary data.</text>
</comment>
<evidence type="ECO:0000259" key="6">
    <source>
        <dbReference type="Pfam" id="PF00551"/>
    </source>
</evidence>
<dbReference type="InterPro" id="IPR044135">
    <property type="entry name" value="Met-tRNA-FMT_C"/>
</dbReference>
<evidence type="ECO:0000313" key="8">
    <source>
        <dbReference type="EMBL" id="MBA2133560.1"/>
    </source>
</evidence>
<protein>
    <recommendedName>
        <fullName evidence="2 5">Methionyl-tRNA formyltransferase</fullName>
        <ecNumber evidence="2 5">2.1.2.9</ecNumber>
    </recommendedName>
</protein>
<evidence type="ECO:0000256" key="2">
    <source>
        <dbReference type="ARBA" id="ARBA00012261"/>
    </source>
</evidence>
<evidence type="ECO:0000256" key="5">
    <source>
        <dbReference type="HAMAP-Rule" id="MF_00182"/>
    </source>
</evidence>
<proteinExistence type="inferred from homology"/>
<dbReference type="Pfam" id="PF00551">
    <property type="entry name" value="Formyl_trans_N"/>
    <property type="match status" value="1"/>
</dbReference>
<evidence type="ECO:0000313" key="9">
    <source>
        <dbReference type="Proteomes" id="UP000657177"/>
    </source>
</evidence>
<dbReference type="InterPro" id="IPR005793">
    <property type="entry name" value="Formyl_trans_C"/>
</dbReference>
<keyword evidence="3 5" id="KW-0808">Transferase</keyword>
<dbReference type="SUPFAM" id="SSF53328">
    <property type="entry name" value="Formyltransferase"/>
    <property type="match status" value="1"/>
</dbReference>
<dbReference type="PANTHER" id="PTHR11138">
    <property type="entry name" value="METHIONYL-TRNA FORMYLTRANSFERASE"/>
    <property type="match status" value="1"/>
</dbReference>
<dbReference type="PANTHER" id="PTHR11138:SF5">
    <property type="entry name" value="METHIONYL-TRNA FORMYLTRANSFERASE, MITOCHONDRIAL"/>
    <property type="match status" value="1"/>
</dbReference>
<dbReference type="Pfam" id="PF02911">
    <property type="entry name" value="Formyl_trans_C"/>
    <property type="match status" value="1"/>
</dbReference>
<dbReference type="InterPro" id="IPR036477">
    <property type="entry name" value="Formyl_transf_N_sf"/>
</dbReference>
<dbReference type="InterPro" id="IPR005794">
    <property type="entry name" value="Fmt"/>
</dbReference>
<feature type="domain" description="Formyl transferase N-terminal" evidence="6">
    <location>
        <begin position="1"/>
        <end position="179"/>
    </location>
</feature>
<comment type="catalytic activity">
    <reaction evidence="5">
        <text>L-methionyl-tRNA(fMet) + (6R)-10-formyltetrahydrofolate = N-formyl-L-methionyl-tRNA(fMet) + (6S)-5,6,7,8-tetrahydrofolate + H(+)</text>
        <dbReference type="Rhea" id="RHEA:24380"/>
        <dbReference type="Rhea" id="RHEA-COMP:9952"/>
        <dbReference type="Rhea" id="RHEA-COMP:9953"/>
        <dbReference type="ChEBI" id="CHEBI:15378"/>
        <dbReference type="ChEBI" id="CHEBI:57453"/>
        <dbReference type="ChEBI" id="CHEBI:78530"/>
        <dbReference type="ChEBI" id="CHEBI:78844"/>
        <dbReference type="ChEBI" id="CHEBI:195366"/>
        <dbReference type="EC" id="2.1.2.9"/>
    </reaction>
</comment>
<comment type="similarity">
    <text evidence="1 5">Belongs to the Fmt family.</text>
</comment>
<evidence type="ECO:0000256" key="4">
    <source>
        <dbReference type="ARBA" id="ARBA00022917"/>
    </source>
</evidence>
<comment type="function">
    <text evidence="5">Attaches a formyl group to the free amino group of methionyl-tRNA(fMet). The formyl group appears to play a dual role in the initiator identity of N-formylmethionyl-tRNA by promoting its recognition by IF2 and preventing the misappropriation of this tRNA by the elongation apparatus.</text>
</comment>
<dbReference type="CDD" id="cd08704">
    <property type="entry name" value="Met_tRNA_FMT_C"/>
    <property type="match status" value="1"/>
</dbReference>
<feature type="binding site" evidence="5">
    <location>
        <begin position="109"/>
        <end position="112"/>
    </location>
    <ligand>
        <name>(6S)-5,6,7,8-tetrahydrofolate</name>
        <dbReference type="ChEBI" id="CHEBI:57453"/>
    </ligand>
</feature>
<organism evidence="8 9">
    <name type="scientific">Capillibacterium thermochitinicola</name>
    <dbReference type="NCBI Taxonomy" id="2699427"/>
    <lineage>
        <taxon>Bacteria</taxon>
        <taxon>Bacillati</taxon>
        <taxon>Bacillota</taxon>
        <taxon>Capillibacterium</taxon>
    </lineage>
</organism>
<dbReference type="NCBIfam" id="TIGR00460">
    <property type="entry name" value="fmt"/>
    <property type="match status" value="1"/>
</dbReference>
<dbReference type="GO" id="GO:0004479">
    <property type="term" value="F:methionyl-tRNA formyltransferase activity"/>
    <property type="evidence" value="ECO:0007669"/>
    <property type="project" value="UniProtKB-UniRule"/>
</dbReference>
<keyword evidence="9" id="KW-1185">Reference proteome</keyword>
<dbReference type="Proteomes" id="UP000657177">
    <property type="component" value="Unassembled WGS sequence"/>
</dbReference>
<gene>
    <name evidence="5" type="primary">fmt</name>
    <name evidence="8" type="ORF">G5B42_08410</name>
</gene>
<dbReference type="CDD" id="cd08646">
    <property type="entry name" value="FMT_core_Met-tRNA-FMT_N"/>
    <property type="match status" value="1"/>
</dbReference>
<dbReference type="GO" id="GO:0005829">
    <property type="term" value="C:cytosol"/>
    <property type="evidence" value="ECO:0007669"/>
    <property type="project" value="TreeGrafter"/>
</dbReference>
<dbReference type="EMBL" id="JAAKDE010000016">
    <property type="protein sequence ID" value="MBA2133560.1"/>
    <property type="molecule type" value="Genomic_DNA"/>
</dbReference>
<dbReference type="InterPro" id="IPR011034">
    <property type="entry name" value="Formyl_transferase-like_C_sf"/>
</dbReference>
<evidence type="ECO:0000259" key="7">
    <source>
        <dbReference type="Pfam" id="PF02911"/>
    </source>
</evidence>
<keyword evidence="4 5" id="KW-0648">Protein biosynthesis</keyword>
<dbReference type="AlphaFoldDB" id="A0A8J6I0U2"/>
<dbReference type="InterPro" id="IPR041711">
    <property type="entry name" value="Met-tRNA-FMT_N"/>
</dbReference>
<name>A0A8J6I0U2_9FIRM</name>
<dbReference type="RefSeq" id="WP_181340030.1">
    <property type="nucleotide sequence ID" value="NZ_JAAKDE010000016.1"/>
</dbReference>
<sequence>MRVVFMGTPEFAAVSLRSLLAAGHQVVGVVTQPDRPRGRGMKLSPSPVKQLAMEHNLPVVQPERLPDAEVMVLLAETRPEVIVVVAYGLKIPPVILNYPPHGCVNVHASLLPKYRGASPIQAVLLNGETITGVTTMRMDEGWDTGDLLLSRQVPIDPDENFGSLHDRLAVVGGEVLLETLAGLAAGTVQPVPQNHAEATYVPKLTEEDLVLVWTDSTMALHNRIRAFSPVPGARTFLHGEILKVWAARPGQGWYGLEGARPGTIGAVTKEEGGGLPVRTGDGVLLLTEIQSPGKKRLPVLQFVAGNPLTPGIILG</sequence>
<evidence type="ECO:0000256" key="1">
    <source>
        <dbReference type="ARBA" id="ARBA00010699"/>
    </source>
</evidence>
<evidence type="ECO:0000256" key="3">
    <source>
        <dbReference type="ARBA" id="ARBA00022679"/>
    </source>
</evidence>
<dbReference type="SUPFAM" id="SSF50486">
    <property type="entry name" value="FMT C-terminal domain-like"/>
    <property type="match status" value="1"/>
</dbReference>